<reference evidence="2 3" key="1">
    <citation type="journal article" date="2014" name="PLoS ONE">
        <title>De novo Genome Assembly of the Fungal Plant Pathogen Pyrenophora semeniperda.</title>
        <authorList>
            <person name="Soliai M.M."/>
            <person name="Meyer S.E."/>
            <person name="Udall J.A."/>
            <person name="Elzinga D.E."/>
            <person name="Hermansen R.A."/>
            <person name="Bodily P.M."/>
            <person name="Hart A.A."/>
            <person name="Coleman C.E."/>
        </authorList>
    </citation>
    <scope>NUCLEOTIDE SEQUENCE [LARGE SCALE GENOMIC DNA]</scope>
    <source>
        <strain evidence="2 3">CCB06</strain>
        <tissue evidence="2">Mycelium</tissue>
    </source>
</reference>
<name>A0A3M7MCX2_9PLEO</name>
<feature type="signal peptide" evidence="1">
    <location>
        <begin position="1"/>
        <end position="18"/>
    </location>
</feature>
<dbReference type="OrthoDB" id="3688476at2759"/>
<dbReference type="Proteomes" id="UP000265663">
    <property type="component" value="Unassembled WGS sequence"/>
</dbReference>
<organism evidence="2 3">
    <name type="scientific">Pyrenophora seminiperda CCB06</name>
    <dbReference type="NCBI Taxonomy" id="1302712"/>
    <lineage>
        <taxon>Eukaryota</taxon>
        <taxon>Fungi</taxon>
        <taxon>Dikarya</taxon>
        <taxon>Ascomycota</taxon>
        <taxon>Pezizomycotina</taxon>
        <taxon>Dothideomycetes</taxon>
        <taxon>Pleosporomycetidae</taxon>
        <taxon>Pleosporales</taxon>
        <taxon>Pleosporineae</taxon>
        <taxon>Pleosporaceae</taxon>
        <taxon>Pyrenophora</taxon>
    </lineage>
</organism>
<evidence type="ECO:0000313" key="3">
    <source>
        <dbReference type="Proteomes" id="UP000265663"/>
    </source>
</evidence>
<evidence type="ECO:0000313" key="2">
    <source>
        <dbReference type="EMBL" id="RMZ72327.1"/>
    </source>
</evidence>
<sequence>MAISVVVAALMLALLTLSFTKNNKSNCLEDTGNETEYNVTPHSLRTNLPAETHIEGNIALQRGPRDATRSALCDEEKWPSGRHEEAIQTRVFDNTQRSYPRLSMTPKEPQGISHPSSTTRAQLPMEFEIMHPHTQPLSPVYQSRSPLTWRPLAASDFADATTVLGTKDDRSTLCSESLVEDDRSKRVGRENRWVPLGNKEVGLLGRHWE</sequence>
<keyword evidence="1" id="KW-0732">Signal</keyword>
<evidence type="ECO:0000256" key="1">
    <source>
        <dbReference type="SAM" id="SignalP"/>
    </source>
</evidence>
<gene>
    <name evidence="2" type="ORF">GMOD_00007349</name>
</gene>
<proteinExistence type="predicted"/>
<keyword evidence="3" id="KW-1185">Reference proteome</keyword>
<protein>
    <submittedName>
        <fullName evidence="2">Uncharacterized protein</fullName>
    </submittedName>
</protein>
<feature type="chain" id="PRO_5018023245" evidence="1">
    <location>
        <begin position="19"/>
        <end position="209"/>
    </location>
</feature>
<accession>A0A3M7MCX2</accession>
<dbReference type="AlphaFoldDB" id="A0A3M7MCX2"/>
<dbReference type="EMBL" id="KE747829">
    <property type="protein sequence ID" value="RMZ72327.1"/>
    <property type="molecule type" value="Genomic_DNA"/>
</dbReference>